<accession>A0AAD6MYF8</accession>
<dbReference type="PANTHER" id="PTHR36978:SF4">
    <property type="entry name" value="P-LOOP CONTAINING NUCLEOSIDE TRIPHOSPHATE HYDROLASE PROTEIN"/>
    <property type="match status" value="1"/>
</dbReference>
<evidence type="ECO:0000313" key="1">
    <source>
        <dbReference type="EMBL" id="KAJ5732801.1"/>
    </source>
</evidence>
<proteinExistence type="predicted"/>
<dbReference type="Proteomes" id="UP001215712">
    <property type="component" value="Unassembled WGS sequence"/>
</dbReference>
<protein>
    <submittedName>
        <fullName evidence="1">Uncharacterized protein</fullName>
    </submittedName>
</protein>
<dbReference type="InterPro" id="IPR040632">
    <property type="entry name" value="Sulfotransfer_4"/>
</dbReference>
<keyword evidence="2" id="KW-1185">Reference proteome</keyword>
<dbReference type="InterPro" id="IPR027417">
    <property type="entry name" value="P-loop_NTPase"/>
</dbReference>
<dbReference type="Gene3D" id="3.40.50.300">
    <property type="entry name" value="P-loop containing nucleotide triphosphate hydrolases"/>
    <property type="match status" value="1"/>
</dbReference>
<dbReference type="PANTHER" id="PTHR36978">
    <property type="entry name" value="P-LOOP CONTAINING NUCLEOTIDE TRIPHOSPHATE HYDROLASE"/>
    <property type="match status" value="1"/>
</dbReference>
<reference evidence="1" key="2">
    <citation type="submission" date="2023-01" db="EMBL/GenBank/DDBJ databases">
        <authorList>
            <person name="Petersen C."/>
        </authorList>
    </citation>
    <scope>NUCLEOTIDE SEQUENCE</scope>
    <source>
        <strain evidence="1">IBT 17514</strain>
    </source>
</reference>
<organism evidence="1 2">
    <name type="scientific">Penicillium malachiteum</name>
    <dbReference type="NCBI Taxonomy" id="1324776"/>
    <lineage>
        <taxon>Eukaryota</taxon>
        <taxon>Fungi</taxon>
        <taxon>Dikarya</taxon>
        <taxon>Ascomycota</taxon>
        <taxon>Pezizomycotina</taxon>
        <taxon>Eurotiomycetes</taxon>
        <taxon>Eurotiomycetidae</taxon>
        <taxon>Eurotiales</taxon>
        <taxon>Aspergillaceae</taxon>
        <taxon>Penicillium</taxon>
    </lineage>
</organism>
<dbReference type="EMBL" id="JAQJAN010000004">
    <property type="protein sequence ID" value="KAJ5732801.1"/>
    <property type="molecule type" value="Genomic_DNA"/>
</dbReference>
<dbReference type="AlphaFoldDB" id="A0AAD6MYF8"/>
<evidence type="ECO:0000313" key="2">
    <source>
        <dbReference type="Proteomes" id="UP001215712"/>
    </source>
</evidence>
<comment type="caution">
    <text evidence="1">The sequence shown here is derived from an EMBL/GenBank/DDBJ whole genome shotgun (WGS) entry which is preliminary data.</text>
</comment>
<reference evidence="1" key="1">
    <citation type="journal article" date="2023" name="IMA Fungus">
        <title>Comparative genomic study of the Penicillium genus elucidates a diverse pangenome and 15 lateral gene transfer events.</title>
        <authorList>
            <person name="Petersen C."/>
            <person name="Sorensen T."/>
            <person name="Nielsen M.R."/>
            <person name="Sondergaard T.E."/>
            <person name="Sorensen J.L."/>
            <person name="Fitzpatrick D.A."/>
            <person name="Frisvad J.C."/>
            <person name="Nielsen K.L."/>
        </authorList>
    </citation>
    <scope>NUCLEOTIDE SEQUENCE</scope>
    <source>
        <strain evidence="1">IBT 17514</strain>
    </source>
</reference>
<sequence length="285" mass="32305">MPREVDLLPPSTEAARKVKVVVASPSRSGTLGLYMAMKILGYNTYHIYECAAINGLDHLKVFNEGMIAQHNRLSGIKRYDKDDFDKWMAKYDCIVEIPSYMGTDLLEAYGQDPDVKFILTERNPKKWALSVNNTAGQVVIAANKFPLNILKYFEPTLYHFFRTNTLAYHILAAGTKMGDKDNEKELVRFYENYIKNAKATIPADRLCHIHLDKDKLDWESICPFLGVPVPKEDYPGRNEPEKFEILVKDFLDPLVKTAMFRLGAAVVGVLGLGWAAFQYGPSFLV</sequence>
<dbReference type="Pfam" id="PF17784">
    <property type="entry name" value="Sulfotransfer_4"/>
    <property type="match status" value="1"/>
</dbReference>
<dbReference type="SUPFAM" id="SSF52540">
    <property type="entry name" value="P-loop containing nucleoside triphosphate hydrolases"/>
    <property type="match status" value="1"/>
</dbReference>
<gene>
    <name evidence="1" type="ORF">N7493_004282</name>
</gene>
<name>A0AAD6MYF8_9EURO</name>